<evidence type="ECO:0000256" key="7">
    <source>
        <dbReference type="ARBA" id="ARBA00023136"/>
    </source>
</evidence>
<evidence type="ECO:0000313" key="9">
    <source>
        <dbReference type="EMBL" id="UOE22188.1"/>
    </source>
</evidence>
<evidence type="ECO:0000256" key="3">
    <source>
        <dbReference type="ARBA" id="ARBA00022448"/>
    </source>
</evidence>
<keyword evidence="7 8" id="KW-0472">Membrane</keyword>
<evidence type="ECO:0000313" key="10">
    <source>
        <dbReference type="Proteomes" id="UP000265719"/>
    </source>
</evidence>
<gene>
    <name evidence="9" type="ORF">NI17_021905</name>
</gene>
<keyword evidence="5 8" id="KW-0812">Transmembrane</keyword>
<dbReference type="EMBL" id="CP063196">
    <property type="protein sequence ID" value="UOE22188.1"/>
    <property type="molecule type" value="Genomic_DNA"/>
</dbReference>
<reference evidence="9" key="1">
    <citation type="submission" date="2020-10" db="EMBL/GenBank/DDBJ databases">
        <title>De novo genome project of the cellulose decomposer Thermobifida halotolerans type strain.</title>
        <authorList>
            <person name="Nagy I."/>
            <person name="Horvath B."/>
            <person name="Kukolya J."/>
            <person name="Nagy I."/>
            <person name="Orsini M."/>
        </authorList>
    </citation>
    <scope>NUCLEOTIDE SEQUENCE</scope>
    <source>
        <strain evidence="9">DSM 44931</strain>
    </source>
</reference>
<feature type="transmembrane region" description="Helical" evidence="8">
    <location>
        <begin position="41"/>
        <end position="61"/>
    </location>
</feature>
<dbReference type="KEGG" id="thao:NI17_021905"/>
<evidence type="ECO:0000256" key="2">
    <source>
        <dbReference type="ARBA" id="ARBA00009212"/>
    </source>
</evidence>
<evidence type="ECO:0000256" key="8">
    <source>
        <dbReference type="SAM" id="Phobius"/>
    </source>
</evidence>
<feature type="transmembrane region" description="Helical" evidence="8">
    <location>
        <begin position="12"/>
        <end position="35"/>
    </location>
</feature>
<evidence type="ECO:0000256" key="1">
    <source>
        <dbReference type="ARBA" id="ARBA00004651"/>
    </source>
</evidence>
<sequence>MVVVRVVRGPTAADRLVASDLGFFVFISMTALVGARVGSEWVFDIVLVAALVGFIATVWLARMVGRSRTSRREEPWEPRSE</sequence>
<protein>
    <submittedName>
        <fullName evidence="9">Pesticidal protein Cry26Aa</fullName>
    </submittedName>
</protein>
<keyword evidence="3" id="KW-0813">Transport</keyword>
<keyword evidence="4" id="KW-1003">Cell membrane</keyword>
<evidence type="ECO:0000256" key="4">
    <source>
        <dbReference type="ARBA" id="ARBA00022475"/>
    </source>
</evidence>
<evidence type="ECO:0000256" key="5">
    <source>
        <dbReference type="ARBA" id="ARBA00022692"/>
    </source>
</evidence>
<comment type="subcellular location">
    <subcellularLocation>
        <location evidence="1">Cell membrane</location>
        <topology evidence="1">Multi-pass membrane protein</topology>
    </subcellularLocation>
</comment>
<evidence type="ECO:0000256" key="6">
    <source>
        <dbReference type="ARBA" id="ARBA00022989"/>
    </source>
</evidence>
<dbReference type="Pfam" id="PF04066">
    <property type="entry name" value="MrpF_PhaF"/>
    <property type="match status" value="1"/>
</dbReference>
<dbReference type="InterPro" id="IPR007208">
    <property type="entry name" value="MrpF/PhaF-like"/>
</dbReference>
<comment type="similarity">
    <text evidence="2">Belongs to the CPA3 antiporters (TC 2.A.63) subunit F family.</text>
</comment>
<name>A0AA97M1T3_9ACTN</name>
<dbReference type="GO" id="GO:0005886">
    <property type="term" value="C:plasma membrane"/>
    <property type="evidence" value="ECO:0007669"/>
    <property type="project" value="UniProtKB-SubCell"/>
</dbReference>
<proteinExistence type="inferred from homology"/>
<dbReference type="Proteomes" id="UP000265719">
    <property type="component" value="Chromosome"/>
</dbReference>
<dbReference type="PANTHER" id="PTHR34702:SF1">
    <property type="entry name" value="NA(+)_H(+) ANTIPORTER SUBUNIT F"/>
    <property type="match status" value="1"/>
</dbReference>
<dbReference type="AlphaFoldDB" id="A0AA97M1T3"/>
<accession>A0AA97M1T3</accession>
<keyword evidence="10" id="KW-1185">Reference proteome</keyword>
<dbReference type="PANTHER" id="PTHR34702">
    <property type="entry name" value="NA(+)/H(+) ANTIPORTER SUBUNIT F1"/>
    <property type="match status" value="1"/>
</dbReference>
<organism evidence="9 10">
    <name type="scientific">Thermobifida halotolerans</name>
    <dbReference type="NCBI Taxonomy" id="483545"/>
    <lineage>
        <taxon>Bacteria</taxon>
        <taxon>Bacillati</taxon>
        <taxon>Actinomycetota</taxon>
        <taxon>Actinomycetes</taxon>
        <taxon>Streptosporangiales</taxon>
        <taxon>Nocardiopsidaceae</taxon>
        <taxon>Thermobifida</taxon>
    </lineage>
</organism>
<keyword evidence="6 8" id="KW-1133">Transmembrane helix</keyword>
<dbReference type="GO" id="GO:0015385">
    <property type="term" value="F:sodium:proton antiporter activity"/>
    <property type="evidence" value="ECO:0007669"/>
    <property type="project" value="TreeGrafter"/>
</dbReference>